<dbReference type="InterPro" id="IPR038731">
    <property type="entry name" value="RgtA/B/C-like"/>
</dbReference>
<keyword evidence="3" id="KW-0328">Glycosyltransferase</keyword>
<feature type="transmembrane region" description="Helical" evidence="8">
    <location>
        <begin position="219"/>
        <end position="238"/>
    </location>
</feature>
<evidence type="ECO:0000256" key="8">
    <source>
        <dbReference type="SAM" id="Phobius"/>
    </source>
</evidence>
<protein>
    <recommendedName>
        <fullName evidence="9">Glycosyltransferase RgtA/B/C/D-like domain-containing protein</fullName>
    </recommendedName>
</protein>
<sequence>MAETREAASSNGTMQPAPATRRRMVEWLGVLALVLGAAALFVTNNDFSRHYHSDESNKARFTAELVQDFKHPLLLLQASRLVNALVQAEDRQAITRIGRSVSAAAASGLVLLMYLLARPRLGIAAGFAVAAGVALSPIIVIHAHYFKEDLLLTLFCYLSLLALARFLAEPTRRTALLLGVATGLALSSHYKSLILAFVYVLALVLVAPRPARAYVRLGLQAAAAAAVLFLIVNYPLLWDPASFLKGFFFEGEHALSGHDLRISPMAHLFSFHLANSLIPGMTLPLALAAVAASLWAALNLRRLDTAERILLLFIATAYFVVELSPTKPFPDFQRYVIPVVPGLIYFFVKLLSRIAAGQPERKKLILGVGALMLLAYPGYVTLNLLYALDRDTREAVQAYVENNPGAYVFEWYTRPGPGTVRDISAVAPDAYRSEHGFYVASSFMYGRYLAGLGMPDQPPAVYAKAGRYARLFSGFECVEIRPRFRSFAFSNPVLRIIDLRRPTEQASGCEVRVHGGAQE</sequence>
<evidence type="ECO:0000256" key="7">
    <source>
        <dbReference type="ARBA" id="ARBA00023136"/>
    </source>
</evidence>
<keyword evidence="2" id="KW-1003">Cell membrane</keyword>
<feature type="transmembrane region" description="Helical" evidence="8">
    <location>
        <begin position="364"/>
        <end position="388"/>
    </location>
</feature>
<proteinExistence type="predicted"/>
<evidence type="ECO:0000256" key="3">
    <source>
        <dbReference type="ARBA" id="ARBA00022676"/>
    </source>
</evidence>
<dbReference type="PANTHER" id="PTHR33908">
    <property type="entry name" value="MANNOSYLTRANSFERASE YKCB-RELATED"/>
    <property type="match status" value="1"/>
</dbReference>
<evidence type="ECO:0000256" key="6">
    <source>
        <dbReference type="ARBA" id="ARBA00022989"/>
    </source>
</evidence>
<evidence type="ECO:0000259" key="9">
    <source>
        <dbReference type="Pfam" id="PF13231"/>
    </source>
</evidence>
<evidence type="ECO:0000313" key="10">
    <source>
        <dbReference type="EMBL" id="MBK1631900.1"/>
    </source>
</evidence>
<accession>A0ABS1CJ08</accession>
<reference evidence="10 11" key="1">
    <citation type="journal article" date="2020" name="Microorganisms">
        <title>Osmotic Adaptation and Compatible Solute Biosynthesis of Phototrophic Bacteria as Revealed from Genome Analyses.</title>
        <authorList>
            <person name="Imhoff J.F."/>
            <person name="Rahn T."/>
            <person name="Kunzel S."/>
            <person name="Keller A."/>
            <person name="Neulinger S.C."/>
        </authorList>
    </citation>
    <scope>NUCLEOTIDE SEQUENCE [LARGE SCALE GENOMIC DNA]</scope>
    <source>
        <strain evidence="10 11">DSM 6210</strain>
    </source>
</reference>
<keyword evidence="5 8" id="KW-0812">Transmembrane</keyword>
<feature type="transmembrane region" description="Helical" evidence="8">
    <location>
        <begin position="309"/>
        <end position="326"/>
    </location>
</feature>
<comment type="subcellular location">
    <subcellularLocation>
        <location evidence="1">Cell membrane</location>
        <topology evidence="1">Multi-pass membrane protein</topology>
    </subcellularLocation>
</comment>
<dbReference type="InterPro" id="IPR050297">
    <property type="entry name" value="LipidA_mod_glycosyltrf_83"/>
</dbReference>
<name>A0ABS1CJ08_9GAMM</name>
<evidence type="ECO:0000256" key="2">
    <source>
        <dbReference type="ARBA" id="ARBA00022475"/>
    </source>
</evidence>
<evidence type="ECO:0000256" key="1">
    <source>
        <dbReference type="ARBA" id="ARBA00004651"/>
    </source>
</evidence>
<keyword evidence="7 8" id="KW-0472">Membrane</keyword>
<feature type="transmembrane region" description="Helical" evidence="8">
    <location>
        <begin position="188"/>
        <end position="207"/>
    </location>
</feature>
<keyword evidence="11" id="KW-1185">Reference proteome</keyword>
<evidence type="ECO:0000256" key="5">
    <source>
        <dbReference type="ARBA" id="ARBA00022692"/>
    </source>
</evidence>
<keyword evidence="4" id="KW-0808">Transferase</keyword>
<comment type="caution">
    <text evidence="10">The sequence shown here is derived from an EMBL/GenBank/DDBJ whole genome shotgun (WGS) entry which is preliminary data.</text>
</comment>
<dbReference type="Proteomes" id="UP000748752">
    <property type="component" value="Unassembled WGS sequence"/>
</dbReference>
<dbReference type="RefSeq" id="WP_200238857.1">
    <property type="nucleotide sequence ID" value="NZ_NRRV01000035.1"/>
</dbReference>
<gene>
    <name evidence="10" type="ORF">CKO31_14385</name>
</gene>
<evidence type="ECO:0000256" key="4">
    <source>
        <dbReference type="ARBA" id="ARBA00022679"/>
    </source>
</evidence>
<feature type="transmembrane region" description="Helical" evidence="8">
    <location>
        <begin position="277"/>
        <end position="297"/>
    </location>
</feature>
<feature type="transmembrane region" description="Helical" evidence="8">
    <location>
        <begin position="123"/>
        <end position="143"/>
    </location>
</feature>
<organism evidence="10 11">
    <name type="scientific">Thiohalocapsa halophila</name>
    <dbReference type="NCBI Taxonomy" id="69359"/>
    <lineage>
        <taxon>Bacteria</taxon>
        <taxon>Pseudomonadati</taxon>
        <taxon>Pseudomonadota</taxon>
        <taxon>Gammaproteobacteria</taxon>
        <taxon>Chromatiales</taxon>
        <taxon>Chromatiaceae</taxon>
        <taxon>Thiohalocapsa</taxon>
    </lineage>
</organism>
<feature type="transmembrane region" description="Helical" evidence="8">
    <location>
        <begin position="332"/>
        <end position="352"/>
    </location>
</feature>
<dbReference type="PANTHER" id="PTHR33908:SF11">
    <property type="entry name" value="MEMBRANE PROTEIN"/>
    <property type="match status" value="1"/>
</dbReference>
<evidence type="ECO:0000313" key="11">
    <source>
        <dbReference type="Proteomes" id="UP000748752"/>
    </source>
</evidence>
<feature type="transmembrane region" description="Helical" evidence="8">
    <location>
        <begin position="24"/>
        <end position="43"/>
    </location>
</feature>
<feature type="domain" description="Glycosyltransferase RgtA/B/C/D-like" evidence="9">
    <location>
        <begin position="99"/>
        <end position="233"/>
    </location>
</feature>
<dbReference type="Pfam" id="PF13231">
    <property type="entry name" value="PMT_2"/>
    <property type="match status" value="1"/>
</dbReference>
<keyword evidence="6 8" id="KW-1133">Transmembrane helix</keyword>
<feature type="transmembrane region" description="Helical" evidence="8">
    <location>
        <begin position="150"/>
        <end position="168"/>
    </location>
</feature>
<dbReference type="EMBL" id="NRRV01000035">
    <property type="protein sequence ID" value="MBK1631900.1"/>
    <property type="molecule type" value="Genomic_DNA"/>
</dbReference>